<accession>A0ACC0U318</accession>
<sequence length="119" mass="13805">MGKIRKKRRGHRHYRMRIVRGRRPCRTTGSWRRVLRRRLARHRLSIFRRGPRKHSSSAWGRLAFRRTTIALATITLALATTRVRPLGVGARDRMADFGPLEAKTRGCTLVEHRATSLSP</sequence>
<keyword evidence="2" id="KW-1185">Reference proteome</keyword>
<dbReference type="EMBL" id="JAGFNK010000219">
    <property type="protein sequence ID" value="KAI9457528.1"/>
    <property type="molecule type" value="Genomic_DNA"/>
</dbReference>
<protein>
    <submittedName>
        <fullName evidence="1">Uncharacterized protein</fullName>
    </submittedName>
</protein>
<gene>
    <name evidence="1" type="ORF">F5148DRAFT_1377775</name>
</gene>
<comment type="caution">
    <text evidence="1">The sequence shown here is derived from an EMBL/GenBank/DDBJ whole genome shotgun (WGS) entry which is preliminary data.</text>
</comment>
<reference evidence="1" key="1">
    <citation type="submission" date="2021-03" db="EMBL/GenBank/DDBJ databases">
        <title>Evolutionary priming and transition to the ectomycorrhizal habit in an iconic lineage of mushroom-forming fungi: is preadaptation a requirement?</title>
        <authorList>
            <consortium name="DOE Joint Genome Institute"/>
            <person name="Looney B.P."/>
            <person name="Miyauchi S."/>
            <person name="Morin E."/>
            <person name="Drula E."/>
            <person name="Courty P.E."/>
            <person name="Chicoki N."/>
            <person name="Fauchery L."/>
            <person name="Kohler A."/>
            <person name="Kuo A."/>
            <person name="LaButti K."/>
            <person name="Pangilinan J."/>
            <person name="Lipzen A."/>
            <person name="Riley R."/>
            <person name="Andreopoulos W."/>
            <person name="He G."/>
            <person name="Johnson J."/>
            <person name="Barry K.W."/>
            <person name="Grigoriev I.V."/>
            <person name="Nagy L."/>
            <person name="Hibbett D."/>
            <person name="Henrissat B."/>
            <person name="Matheny P.B."/>
            <person name="Labbe J."/>
            <person name="Martin A.F."/>
        </authorList>
    </citation>
    <scope>NUCLEOTIDE SEQUENCE</scope>
    <source>
        <strain evidence="1">BPL698</strain>
    </source>
</reference>
<proteinExistence type="predicted"/>
<name>A0ACC0U318_9AGAM</name>
<organism evidence="1 2">
    <name type="scientific">Russula earlei</name>
    <dbReference type="NCBI Taxonomy" id="71964"/>
    <lineage>
        <taxon>Eukaryota</taxon>
        <taxon>Fungi</taxon>
        <taxon>Dikarya</taxon>
        <taxon>Basidiomycota</taxon>
        <taxon>Agaricomycotina</taxon>
        <taxon>Agaricomycetes</taxon>
        <taxon>Russulales</taxon>
        <taxon>Russulaceae</taxon>
        <taxon>Russula</taxon>
    </lineage>
</organism>
<dbReference type="Proteomes" id="UP001207468">
    <property type="component" value="Unassembled WGS sequence"/>
</dbReference>
<evidence type="ECO:0000313" key="1">
    <source>
        <dbReference type="EMBL" id="KAI9457528.1"/>
    </source>
</evidence>
<evidence type="ECO:0000313" key="2">
    <source>
        <dbReference type="Proteomes" id="UP001207468"/>
    </source>
</evidence>